<dbReference type="GO" id="GO:0008654">
    <property type="term" value="P:phospholipid biosynthetic process"/>
    <property type="evidence" value="ECO:0007669"/>
    <property type="project" value="UniProtKB-UniRule"/>
</dbReference>
<dbReference type="SMART" id="SM01207">
    <property type="entry name" value="G3P_acyltransf"/>
    <property type="match status" value="1"/>
</dbReference>
<keyword evidence="6 10" id="KW-0443">Lipid metabolism</keyword>
<keyword evidence="11" id="KW-0012">Acyltransferase</keyword>
<feature type="transmembrane region" description="Helical" evidence="10">
    <location>
        <begin position="138"/>
        <end position="165"/>
    </location>
</feature>
<dbReference type="HAMAP" id="MF_01043">
    <property type="entry name" value="PlsY"/>
    <property type="match status" value="1"/>
</dbReference>
<evidence type="ECO:0000256" key="4">
    <source>
        <dbReference type="ARBA" id="ARBA00022692"/>
    </source>
</evidence>
<evidence type="ECO:0000256" key="6">
    <source>
        <dbReference type="ARBA" id="ARBA00023098"/>
    </source>
</evidence>
<dbReference type="InterPro" id="IPR003811">
    <property type="entry name" value="G3P_acylTferase_PlsY"/>
</dbReference>
<evidence type="ECO:0000313" key="12">
    <source>
        <dbReference type="Proteomes" id="UP000242857"/>
    </source>
</evidence>
<dbReference type="UniPathway" id="UPA00085"/>
<organism evidence="11 12">
    <name type="scientific">Thermomonas hydrothermalis</name>
    <dbReference type="NCBI Taxonomy" id="213588"/>
    <lineage>
        <taxon>Bacteria</taxon>
        <taxon>Pseudomonadati</taxon>
        <taxon>Pseudomonadota</taxon>
        <taxon>Gammaproteobacteria</taxon>
        <taxon>Lysobacterales</taxon>
        <taxon>Lysobacteraceae</taxon>
        <taxon>Thermomonas</taxon>
    </lineage>
</organism>
<evidence type="ECO:0000256" key="1">
    <source>
        <dbReference type="ARBA" id="ARBA00022475"/>
    </source>
</evidence>
<comment type="catalytic activity">
    <reaction evidence="10">
        <text>an acyl phosphate + sn-glycerol 3-phosphate = a 1-acyl-sn-glycero-3-phosphate + phosphate</text>
        <dbReference type="Rhea" id="RHEA:34075"/>
        <dbReference type="ChEBI" id="CHEBI:43474"/>
        <dbReference type="ChEBI" id="CHEBI:57597"/>
        <dbReference type="ChEBI" id="CHEBI:57970"/>
        <dbReference type="ChEBI" id="CHEBI:59918"/>
        <dbReference type="EC" id="2.3.1.275"/>
    </reaction>
</comment>
<comment type="subunit">
    <text evidence="10">Probably interacts with PlsX.</text>
</comment>
<dbReference type="PANTHER" id="PTHR30309:SF0">
    <property type="entry name" value="GLYCEROL-3-PHOSPHATE ACYLTRANSFERASE-RELATED"/>
    <property type="match status" value="1"/>
</dbReference>
<keyword evidence="5 10" id="KW-1133">Transmembrane helix</keyword>
<evidence type="ECO:0000256" key="9">
    <source>
        <dbReference type="ARBA" id="ARBA00023264"/>
    </source>
</evidence>
<dbReference type="Proteomes" id="UP000242857">
    <property type="component" value="Unassembled WGS sequence"/>
</dbReference>
<evidence type="ECO:0000313" key="11">
    <source>
        <dbReference type="EMBL" id="SHE44610.1"/>
    </source>
</evidence>
<evidence type="ECO:0000256" key="8">
    <source>
        <dbReference type="ARBA" id="ARBA00023209"/>
    </source>
</evidence>
<evidence type="ECO:0000256" key="5">
    <source>
        <dbReference type="ARBA" id="ARBA00022989"/>
    </source>
</evidence>
<keyword evidence="2 10" id="KW-0444">Lipid biosynthesis</keyword>
<feature type="transmembrane region" description="Helical" evidence="10">
    <location>
        <begin position="171"/>
        <end position="193"/>
    </location>
</feature>
<gene>
    <name evidence="10" type="primary">plsY</name>
    <name evidence="11" type="ORF">SAMN02745204_00445</name>
</gene>
<reference evidence="12" key="1">
    <citation type="submission" date="2016-11" db="EMBL/GenBank/DDBJ databases">
        <authorList>
            <person name="Varghese N."/>
            <person name="Submissions S."/>
        </authorList>
    </citation>
    <scope>NUCLEOTIDE SEQUENCE [LARGE SCALE GENOMIC DNA]</scope>
    <source>
        <strain evidence="12">DSM 14834</strain>
    </source>
</reference>
<keyword evidence="8 10" id="KW-0594">Phospholipid biosynthesis</keyword>
<evidence type="ECO:0000256" key="3">
    <source>
        <dbReference type="ARBA" id="ARBA00022679"/>
    </source>
</evidence>
<feature type="transmembrane region" description="Helical" evidence="10">
    <location>
        <begin position="97"/>
        <end position="117"/>
    </location>
</feature>
<keyword evidence="3 10" id="KW-0808">Transferase</keyword>
<comment type="function">
    <text evidence="10">Catalyzes the transfer of an acyl group from acyl-phosphate (acyl-PO(4)) to glycerol-3-phosphate (G3P) to form lysophosphatidic acid (LPA). This enzyme utilizes acyl-phosphate as fatty acyl donor, but not acyl-CoA or acyl-ACP.</text>
</comment>
<evidence type="ECO:0000256" key="10">
    <source>
        <dbReference type="HAMAP-Rule" id="MF_01043"/>
    </source>
</evidence>
<keyword evidence="1 10" id="KW-1003">Cell membrane</keyword>
<proteinExistence type="inferred from homology"/>
<sequence>MRVDTFAPAPAYHPRMDARLMITIAVLLAAYLLGSVSGSLLLGRLRGIDIRQHGSGNAGGTNALRTLGWRFALAVVSIDIGKGALAVWLALWLAPAWAYTAAALAVAGHVWPLWHGFRGGKGAATAVGALLVLWPQAVLPLLVVWLLVLVLSGYVGLATVLAALALPVWVWWQRAGVAPQLFALWLAVFLTFTHRSNLSRLRRGCESRFERARLLHRWWTRA</sequence>
<dbReference type="GO" id="GO:0043772">
    <property type="term" value="F:acyl-phosphate glycerol-3-phosphate acyltransferase activity"/>
    <property type="evidence" value="ECO:0007669"/>
    <property type="project" value="UniProtKB-UniRule"/>
</dbReference>
<dbReference type="Pfam" id="PF02660">
    <property type="entry name" value="G3P_acyltransf"/>
    <property type="match status" value="1"/>
</dbReference>
<dbReference type="EMBL" id="FQUK01000005">
    <property type="protein sequence ID" value="SHE44610.1"/>
    <property type="molecule type" value="Genomic_DNA"/>
</dbReference>
<comment type="subcellular location">
    <subcellularLocation>
        <location evidence="10">Cell membrane</location>
        <topology evidence="10">Multi-pass membrane protein</topology>
    </subcellularLocation>
</comment>
<dbReference type="AlphaFoldDB" id="A0A1M4TJG4"/>
<dbReference type="NCBIfam" id="TIGR00023">
    <property type="entry name" value="glycerol-3-phosphate 1-O-acyltransferase PlsY"/>
    <property type="match status" value="1"/>
</dbReference>
<comment type="similarity">
    <text evidence="10">Belongs to the PlsY family.</text>
</comment>
<feature type="transmembrane region" description="Helical" evidence="10">
    <location>
        <begin position="20"/>
        <end position="42"/>
    </location>
</feature>
<keyword evidence="7 10" id="KW-0472">Membrane</keyword>
<name>A0A1M4TJG4_9GAMM</name>
<dbReference type="EC" id="2.3.1.275" evidence="10"/>
<keyword evidence="4 10" id="KW-0812">Transmembrane</keyword>
<evidence type="ECO:0000256" key="2">
    <source>
        <dbReference type="ARBA" id="ARBA00022516"/>
    </source>
</evidence>
<protein>
    <recommendedName>
        <fullName evidence="10">Glycerol-3-phosphate acyltransferase</fullName>
    </recommendedName>
    <alternativeName>
        <fullName evidence="10">Acyl-PO4 G3P acyltransferase</fullName>
    </alternativeName>
    <alternativeName>
        <fullName evidence="10">Acyl-phosphate--glycerol-3-phosphate acyltransferase</fullName>
    </alternativeName>
    <alternativeName>
        <fullName evidence="10">G3P acyltransferase</fullName>
        <shortName evidence="10">GPAT</shortName>
        <ecNumber evidence="10">2.3.1.275</ecNumber>
    </alternativeName>
    <alternativeName>
        <fullName evidence="10">Lysophosphatidic acid synthase</fullName>
        <shortName evidence="10">LPA synthase</shortName>
    </alternativeName>
</protein>
<evidence type="ECO:0000256" key="7">
    <source>
        <dbReference type="ARBA" id="ARBA00023136"/>
    </source>
</evidence>
<dbReference type="GO" id="GO:0005886">
    <property type="term" value="C:plasma membrane"/>
    <property type="evidence" value="ECO:0007669"/>
    <property type="project" value="UniProtKB-SubCell"/>
</dbReference>
<accession>A0A1M4TJG4</accession>
<keyword evidence="9 10" id="KW-1208">Phospholipid metabolism</keyword>
<comment type="pathway">
    <text evidence="10">Lipid metabolism; phospholipid metabolism.</text>
</comment>
<dbReference type="PANTHER" id="PTHR30309">
    <property type="entry name" value="INNER MEMBRANE PROTEIN YGIH"/>
    <property type="match status" value="1"/>
</dbReference>
<dbReference type="STRING" id="213588.SAMN02745204_00445"/>
<keyword evidence="12" id="KW-1185">Reference proteome</keyword>